<sequence length="84" mass="9210">MKRRKEPDATETCHLPIINPPGPSLTDDKTQKSISVGHYDDTLRHVPSLQVEQDRKACPVGSTPSPLKIQGPVQKETSAPVLNE</sequence>
<organism evidence="1 2">
    <name type="scientific">Rhabditophanes sp. KR3021</name>
    <dbReference type="NCBI Taxonomy" id="114890"/>
    <lineage>
        <taxon>Eukaryota</taxon>
        <taxon>Metazoa</taxon>
        <taxon>Ecdysozoa</taxon>
        <taxon>Nematoda</taxon>
        <taxon>Chromadorea</taxon>
        <taxon>Rhabditida</taxon>
        <taxon>Tylenchina</taxon>
        <taxon>Panagrolaimomorpha</taxon>
        <taxon>Strongyloidoidea</taxon>
        <taxon>Alloionematidae</taxon>
        <taxon>Rhabditophanes</taxon>
    </lineage>
</organism>
<dbReference type="WBParaSite" id="RSKR_0000596350.1">
    <property type="protein sequence ID" value="RSKR_0000596350.1"/>
    <property type="gene ID" value="RSKR_0000596350"/>
</dbReference>
<name>A0AC35TYU8_9BILA</name>
<evidence type="ECO:0000313" key="1">
    <source>
        <dbReference type="Proteomes" id="UP000095286"/>
    </source>
</evidence>
<proteinExistence type="predicted"/>
<evidence type="ECO:0000313" key="2">
    <source>
        <dbReference type="WBParaSite" id="RSKR_0000596350.1"/>
    </source>
</evidence>
<protein>
    <submittedName>
        <fullName evidence="2">Protocadherin-9</fullName>
    </submittedName>
</protein>
<accession>A0AC35TYU8</accession>
<dbReference type="Proteomes" id="UP000095286">
    <property type="component" value="Unplaced"/>
</dbReference>
<reference evidence="2" key="1">
    <citation type="submission" date="2016-11" db="UniProtKB">
        <authorList>
            <consortium name="WormBaseParasite"/>
        </authorList>
    </citation>
    <scope>IDENTIFICATION</scope>
    <source>
        <strain evidence="2">KR3021</strain>
    </source>
</reference>